<proteinExistence type="predicted"/>
<dbReference type="Proteomes" id="UP000886058">
    <property type="component" value="Unassembled WGS sequence"/>
</dbReference>
<organism evidence="1">
    <name type="scientific">Chlorobaculum parvum</name>
    <dbReference type="NCBI Taxonomy" id="274539"/>
    <lineage>
        <taxon>Bacteria</taxon>
        <taxon>Pseudomonadati</taxon>
        <taxon>Chlorobiota</taxon>
        <taxon>Chlorobiia</taxon>
        <taxon>Chlorobiales</taxon>
        <taxon>Chlorobiaceae</taxon>
        <taxon>Chlorobaculum</taxon>
    </lineage>
</organism>
<dbReference type="AlphaFoldDB" id="A0A7C5DCT5"/>
<reference evidence="1" key="1">
    <citation type="journal article" date="2020" name="mSystems">
        <title>Genome- and Community-Level Interaction Insights into Carbon Utilization and Element Cycling Functions of Hydrothermarchaeota in Hydrothermal Sediment.</title>
        <authorList>
            <person name="Zhou Z."/>
            <person name="Liu Y."/>
            <person name="Xu W."/>
            <person name="Pan J."/>
            <person name="Luo Z.H."/>
            <person name="Li M."/>
        </authorList>
    </citation>
    <scope>NUCLEOTIDE SEQUENCE [LARGE SCALE GENOMIC DNA]</scope>
    <source>
        <strain evidence="1">HyVt-633</strain>
    </source>
</reference>
<gene>
    <name evidence="1" type="ORF">ENL07_00650</name>
</gene>
<evidence type="ECO:0000313" key="1">
    <source>
        <dbReference type="EMBL" id="HHE31169.1"/>
    </source>
</evidence>
<protein>
    <submittedName>
        <fullName evidence="1">Uncharacterized protein</fullName>
    </submittedName>
</protein>
<sequence length="116" mass="13059">MGPERLHHSFLSNLSEVNQSDMEQQETGQNILDPIERAKLGLKVFNLPYSQAETLIDEYVRGKNYDQASIDYFKDQVATQIHIREKGADLLVTGGEIVKLVAGSIMKNLPKNVDRS</sequence>
<dbReference type="EMBL" id="DRSQ01000015">
    <property type="protein sequence ID" value="HHE31169.1"/>
    <property type="molecule type" value="Genomic_DNA"/>
</dbReference>
<name>A0A7C5DCT5_9CHLB</name>
<comment type="caution">
    <text evidence="1">The sequence shown here is derived from an EMBL/GenBank/DDBJ whole genome shotgun (WGS) entry which is preliminary data.</text>
</comment>
<accession>A0A7C5DCT5</accession>